<reference evidence="6 7" key="1">
    <citation type="journal article" date="2014" name="Nat. Genet.">
        <title>Whole-genome sequence of a flatfish provides insights into ZW sex chromosome evolution and adaptation to a benthic lifestyle.</title>
        <authorList>
            <person name="Chen S."/>
            <person name="Zhang G."/>
            <person name="Shao C."/>
            <person name="Huang Q."/>
            <person name="Liu G."/>
            <person name="Zhang P."/>
            <person name="Song W."/>
            <person name="An N."/>
            <person name="Chalopin D."/>
            <person name="Volff J.N."/>
            <person name="Hong Y."/>
            <person name="Li Q."/>
            <person name="Sha Z."/>
            <person name="Zhou H."/>
            <person name="Xie M."/>
            <person name="Yu Q."/>
            <person name="Liu Y."/>
            <person name="Xiang H."/>
            <person name="Wang N."/>
            <person name="Wu K."/>
            <person name="Yang C."/>
            <person name="Zhou Q."/>
            <person name="Liao X."/>
            <person name="Yang L."/>
            <person name="Hu Q."/>
            <person name="Zhang J."/>
            <person name="Meng L."/>
            <person name="Jin L."/>
            <person name="Tian Y."/>
            <person name="Lian J."/>
            <person name="Yang J."/>
            <person name="Miao G."/>
            <person name="Liu S."/>
            <person name="Liang Z."/>
            <person name="Yan F."/>
            <person name="Li Y."/>
            <person name="Sun B."/>
            <person name="Zhang H."/>
            <person name="Zhang J."/>
            <person name="Zhu Y."/>
            <person name="Du M."/>
            <person name="Zhao Y."/>
            <person name="Schartl M."/>
            <person name="Tang Q."/>
            <person name="Wang J."/>
        </authorList>
    </citation>
    <scope>NUCLEOTIDE SEQUENCE</scope>
</reference>
<proteinExistence type="inferred from homology"/>
<dbReference type="Pfam" id="PF02984">
    <property type="entry name" value="Cyclin_C"/>
    <property type="match status" value="1"/>
</dbReference>
<dbReference type="InterPro" id="IPR006671">
    <property type="entry name" value="Cyclin_N"/>
</dbReference>
<evidence type="ECO:0000256" key="4">
    <source>
        <dbReference type="RuleBase" id="RU000383"/>
    </source>
</evidence>
<comment type="subunit">
    <text evidence="3">Interacts with the CDK1 protein kinase to form a serine/threonine kinase holoenzyme complex also known as maturation promoting factor (MPF). The cyclin subunit imparts substrate specificity to the complex.</text>
</comment>
<evidence type="ECO:0000256" key="2">
    <source>
        <dbReference type="ARBA" id="ARBA00023127"/>
    </source>
</evidence>
<evidence type="ECO:0000313" key="7">
    <source>
        <dbReference type="Proteomes" id="UP000265120"/>
    </source>
</evidence>
<keyword evidence="7" id="KW-1185">Reference proteome</keyword>
<dbReference type="Ensembl" id="ENSCSET00000003452.1">
    <property type="protein sequence ID" value="ENSCSEP00000003407.1"/>
    <property type="gene ID" value="ENSCSEG00000002234.1"/>
</dbReference>
<comment type="function">
    <text evidence="1">Essential for the control of the cell cycle at the G2/M (mitosis) transition.</text>
</comment>
<evidence type="ECO:0000313" key="6">
    <source>
        <dbReference type="Ensembl" id="ENSCSEP00000003407.1"/>
    </source>
</evidence>
<dbReference type="PANTHER" id="PTHR10177">
    <property type="entry name" value="CYCLINS"/>
    <property type="match status" value="1"/>
</dbReference>
<dbReference type="Gene3D" id="1.10.472.10">
    <property type="entry name" value="Cyclin-like"/>
    <property type="match status" value="2"/>
</dbReference>
<name>A0A3P8ULY8_CYNSE</name>
<dbReference type="InParanoid" id="A0A3P8ULY8"/>
<dbReference type="Pfam" id="PF00134">
    <property type="entry name" value="Cyclin_N"/>
    <property type="match status" value="1"/>
</dbReference>
<evidence type="ECO:0000256" key="3">
    <source>
        <dbReference type="ARBA" id="ARBA00025821"/>
    </source>
</evidence>
<dbReference type="InterPro" id="IPR013763">
    <property type="entry name" value="Cyclin-like_dom"/>
</dbReference>
<dbReference type="Proteomes" id="UP000265120">
    <property type="component" value="Chromosome 11"/>
</dbReference>
<reference evidence="6" key="3">
    <citation type="submission" date="2025-09" db="UniProtKB">
        <authorList>
            <consortium name="Ensembl"/>
        </authorList>
    </citation>
    <scope>IDENTIFICATION</scope>
</reference>
<dbReference type="SMART" id="SM00385">
    <property type="entry name" value="CYCLIN"/>
    <property type="match status" value="1"/>
</dbReference>
<dbReference type="InterPro" id="IPR004367">
    <property type="entry name" value="Cyclin_C-dom"/>
</dbReference>
<dbReference type="SUPFAM" id="SSF47954">
    <property type="entry name" value="Cyclin-like"/>
    <property type="match status" value="2"/>
</dbReference>
<dbReference type="STRING" id="244447.ENSCSEP00000003407"/>
<evidence type="ECO:0000256" key="1">
    <source>
        <dbReference type="ARBA" id="ARBA00003222"/>
    </source>
</evidence>
<reference evidence="6" key="2">
    <citation type="submission" date="2025-08" db="UniProtKB">
        <authorList>
            <consortium name="Ensembl"/>
        </authorList>
    </citation>
    <scope>IDENTIFICATION</scope>
</reference>
<evidence type="ECO:0000259" key="5">
    <source>
        <dbReference type="SMART" id="SM00385"/>
    </source>
</evidence>
<dbReference type="InterPro" id="IPR036915">
    <property type="entry name" value="Cyclin-like_sf"/>
</dbReference>
<dbReference type="AlphaFoldDB" id="A0A3P8ULY8"/>
<organism evidence="6 7">
    <name type="scientific">Cynoglossus semilaevis</name>
    <name type="common">Tongue sole</name>
    <dbReference type="NCBI Taxonomy" id="244447"/>
    <lineage>
        <taxon>Eukaryota</taxon>
        <taxon>Metazoa</taxon>
        <taxon>Chordata</taxon>
        <taxon>Craniata</taxon>
        <taxon>Vertebrata</taxon>
        <taxon>Euteleostomi</taxon>
        <taxon>Actinopterygii</taxon>
        <taxon>Neopterygii</taxon>
        <taxon>Teleostei</taxon>
        <taxon>Neoteleostei</taxon>
        <taxon>Acanthomorphata</taxon>
        <taxon>Carangaria</taxon>
        <taxon>Pleuronectiformes</taxon>
        <taxon>Pleuronectoidei</taxon>
        <taxon>Cynoglossidae</taxon>
        <taxon>Cynoglossinae</taxon>
        <taxon>Cynoglossus</taxon>
    </lineage>
</organism>
<dbReference type="CDD" id="cd20516">
    <property type="entry name" value="CYCLIN_CCND_rpt2"/>
    <property type="match status" value="1"/>
</dbReference>
<dbReference type="InterPro" id="IPR039361">
    <property type="entry name" value="Cyclin"/>
</dbReference>
<comment type="similarity">
    <text evidence="4">Belongs to the cyclin family.</text>
</comment>
<dbReference type="GeneTree" id="ENSGT00940000155180"/>
<accession>A0A3P8ULY8</accession>
<keyword evidence="2 4" id="KW-0195">Cyclin</keyword>
<dbReference type="FunFam" id="1.10.472.10:FF:000003">
    <property type="entry name" value="G1/S-specific cyclin-D2"/>
    <property type="match status" value="1"/>
</dbReference>
<protein>
    <submittedName>
        <fullName evidence="6">Cyclin D3</fullName>
    </submittedName>
</protein>
<sequence>MADCEKEELKSELREKNNCISGHNVFHRAVTDPAVNGDLRALRYLRAQELQCSTTPHGERVQSDIRPYMRRLLAMWMFQVCEEQKCEEEVFPLAMHYLDSYLRQFTIEKERLQLLGTVCMFLASKMRETVSLTVNTLCIYADNSISATDILQWEMLVVSRLDWCLASVIPSDFLEPILHALPFVQPMHFQNMRRHVHCYIALAATDDRFSVFMPSTLACACISLAVQGVKSADANTSPEIVTKFLADLLCIDLSPGSFPGLLHFAVGSFAECLQELVPVLQVVFVVMPLHGLLLHRHLTRSSAATHGVFLRPNCFDTRLRVRQEKTRSSGQGNIHPGRVSRVFFPFFFLSS</sequence>
<feature type="domain" description="Cyclin-like" evidence="5">
    <location>
        <begin position="75"/>
        <end position="159"/>
    </location>
</feature>